<evidence type="ECO:0000259" key="8">
    <source>
        <dbReference type="Pfam" id="PF06747"/>
    </source>
</evidence>
<sequence length="1486" mass="167511">MPRRSSGRSAPRAAPRAAPARNPPAPVHQAPPPAPVQASGGGSILGGIGSTIAQGMAFGTGSAVAHRAVDAVMGPRTIQHETVVTEAATAAAPAPASNAMGISSDACNNHAKAFQDCLNGYGNDISKCQFYMDMLSECRRSSGIALERVLELSSDFGRESMKSRPLTKFCLPRRLYSSLYCINHRLLCASSYPLSCQESIGQPFPPKTIFKQDGNEEQYPPKIYRLCGDKELKEAIEDLCRQKRLKDAVKLLEHHREPPSEAVYLVLLQYCIHQRSLEEGKRVYNHIKSSDLKPRIFIYNKILDLFCKCGSVDYAQNVFDEMRVKDLCSWNTLITGYAKEGRVDEARKLFDRMPERDEFSWTSMVSGYVKQNKPKDALRLYKYMQKDGSVPNKFALSSALAAVASIRSLRLGREIHGHIVRSGWDSDGVVWSALSDMYAKCVLTKILVLSEVYGAEDVTPSSSISEPFNKSSFPPGFIFGAASAAYQYEGAAFEDGKGPSIWDVWSHQHPEFILDHSNGDVADDFYHRYKGDVKLMKFIGLNGFRFSISWSRVLPHGKVSKGVNKLGIAFYNNLINELLANGITPLVTLFHWDTPQALEEEYLGFLSSHIIDDFRDFAELCFKEFGDRVKHWTTFNEPWSFSTGGYDSTTAIGTIAPGRCSPWLHKCAAGNSSTEPYIVAHHILLAHAAAAKLYRQKYKPYQKGQLGIVLVSNWMLPFDPKRESDILAAQRGLDFFLGWFLDPLTYGDYPKTMRKFVGERLPKFTPSQSKSVKGSLDFLGINYYTSNYAFDIPYIKTGNVSWTSDTHINNTQIRNGKPIGAPTGASILYVYPKGLTDLLVYVKENYQNPSIYITENGYSEIDINNVKQGIRDTKRVKFYRDHFKALKKALDKGVDVKGFFAWTFLDTYEWGSGYRMRFGLNYVDYQDGLKRYPKLSALYFKRFLKFGHCPMKPMKELSNWPADTLKFQANANPLALMLIMDALFTFLMLSAACALALAQEPAHKIVSFGLKRSDFPPGFLFGAASSAYQYEGAPFTDGKGQSIWDNYTHTYPNKIPDQSNGDVVEDFYHRYKGDIKLMKTVGLNSFRLSISWPRIIPTGKLRDGVNQKGIDFYNNVINELLKNGIEPSVTLFHWDLPQHLEDEYNGFLSSENITKDFLDFADICFKEFGDRVKFWATINEPYIFTYLGYDAGDLAPGRCSAWRNNHCPAGDSGTEPYIVAHNLLTAHAAVVNLYWNKYKAKQKGKIGIVLVVTWYVPFSKRKADIDAAQRALDFMYGWFANPLVFGDYPESMKRLVGNRLPKFTAKESKLVKGSYDFIGINYYSANYAANTIYNVGNNISYTTDNQVLSTAVKYGKPIGEPEGNNTVFYVYPNGLLDVLLYTKNKYNNPLVYIMENGYAETGIDSVQVGVLDFKRVDFFGQHFKYLKKSIEHGVKVKGFYAWTFLDTFEWNSGFTLRFGLVYIDYPNDLKRSLKLSALAYQKFLST</sequence>
<dbReference type="Proteomes" id="UP001161247">
    <property type="component" value="Chromosome 4"/>
</dbReference>
<dbReference type="Pfam" id="PF00232">
    <property type="entry name" value="Glyco_hydro_1"/>
    <property type="match status" value="2"/>
</dbReference>
<dbReference type="PANTHER" id="PTHR10353:SF318">
    <property type="entry name" value="BETA-GLUCOSIDASE 31-RELATED"/>
    <property type="match status" value="1"/>
</dbReference>
<dbReference type="Pfam" id="PF12854">
    <property type="entry name" value="PPR_1"/>
    <property type="match status" value="1"/>
</dbReference>
<evidence type="ECO:0000256" key="4">
    <source>
        <dbReference type="ARBA" id="ARBA00023157"/>
    </source>
</evidence>
<dbReference type="Gene3D" id="3.20.20.80">
    <property type="entry name" value="Glycosidases"/>
    <property type="match status" value="2"/>
</dbReference>
<dbReference type="Pfam" id="PF01535">
    <property type="entry name" value="PPR"/>
    <property type="match status" value="1"/>
</dbReference>
<feature type="domain" description="CHCH" evidence="8">
    <location>
        <begin position="107"/>
        <end position="140"/>
    </location>
</feature>
<dbReference type="Gene3D" id="1.25.40.10">
    <property type="entry name" value="Tetratricopeptide repeat domain"/>
    <property type="match status" value="2"/>
</dbReference>
<accession>A0AAV1D8L1</accession>
<keyword evidence="2" id="KW-0677">Repeat</keyword>
<reference evidence="9" key="1">
    <citation type="submission" date="2023-03" db="EMBL/GenBank/DDBJ databases">
        <authorList>
            <person name="Julca I."/>
        </authorList>
    </citation>
    <scope>NUCLEOTIDE SEQUENCE</scope>
</reference>
<dbReference type="InterPro" id="IPR011990">
    <property type="entry name" value="TPR-like_helical_dom_sf"/>
</dbReference>
<dbReference type="SUPFAM" id="SSF51445">
    <property type="entry name" value="(Trans)glycosidases"/>
    <property type="match status" value="2"/>
</dbReference>
<dbReference type="GO" id="GO:0008422">
    <property type="term" value="F:beta-glucosidase activity"/>
    <property type="evidence" value="ECO:0007669"/>
    <property type="project" value="TreeGrafter"/>
</dbReference>
<dbReference type="FunFam" id="1.25.40.10:FF:000442">
    <property type="entry name" value="Pentatricopeptide repeat-containing protein At3g49710"/>
    <property type="match status" value="1"/>
</dbReference>
<feature type="region of interest" description="Disordered" evidence="7">
    <location>
        <begin position="1"/>
        <end position="42"/>
    </location>
</feature>
<gene>
    <name evidence="9" type="ORF">OLC1_LOCUS13124</name>
</gene>
<dbReference type="Pfam" id="PF06747">
    <property type="entry name" value="CHCH"/>
    <property type="match status" value="1"/>
</dbReference>
<evidence type="ECO:0000256" key="6">
    <source>
        <dbReference type="PROSITE-ProRule" id="PRU00708"/>
    </source>
</evidence>
<feature type="compositionally biased region" description="Pro residues" evidence="7">
    <location>
        <begin position="21"/>
        <end position="35"/>
    </location>
</feature>
<dbReference type="InterPro" id="IPR001360">
    <property type="entry name" value="Glyco_hydro_1"/>
</dbReference>
<dbReference type="PRINTS" id="PR00131">
    <property type="entry name" value="GLHYDRLASE1"/>
</dbReference>
<keyword evidence="5" id="KW-0326">Glycosidase</keyword>
<dbReference type="GO" id="GO:0005975">
    <property type="term" value="P:carbohydrate metabolic process"/>
    <property type="evidence" value="ECO:0007669"/>
    <property type="project" value="InterPro"/>
</dbReference>
<proteinExistence type="inferred from homology"/>
<keyword evidence="10" id="KW-1185">Reference proteome</keyword>
<dbReference type="NCBIfam" id="TIGR00756">
    <property type="entry name" value="PPR"/>
    <property type="match status" value="2"/>
</dbReference>
<organism evidence="9 10">
    <name type="scientific">Oldenlandia corymbosa var. corymbosa</name>
    <dbReference type="NCBI Taxonomy" id="529605"/>
    <lineage>
        <taxon>Eukaryota</taxon>
        <taxon>Viridiplantae</taxon>
        <taxon>Streptophyta</taxon>
        <taxon>Embryophyta</taxon>
        <taxon>Tracheophyta</taxon>
        <taxon>Spermatophyta</taxon>
        <taxon>Magnoliopsida</taxon>
        <taxon>eudicotyledons</taxon>
        <taxon>Gunneridae</taxon>
        <taxon>Pentapetalae</taxon>
        <taxon>asterids</taxon>
        <taxon>lamiids</taxon>
        <taxon>Gentianales</taxon>
        <taxon>Rubiaceae</taxon>
        <taxon>Rubioideae</taxon>
        <taxon>Spermacoceae</taxon>
        <taxon>Hedyotis-Oldenlandia complex</taxon>
        <taxon>Oldenlandia</taxon>
    </lineage>
</organism>
<dbReference type="InterPro" id="IPR002885">
    <property type="entry name" value="PPR_rpt"/>
</dbReference>
<protein>
    <submittedName>
        <fullName evidence="9">OLC1v1002756C1</fullName>
    </submittedName>
</protein>
<keyword evidence="3" id="KW-0378">Hydrolase</keyword>
<feature type="repeat" description="PPR" evidence="6">
    <location>
        <begin position="357"/>
        <end position="391"/>
    </location>
</feature>
<dbReference type="GO" id="GO:0009821">
    <property type="term" value="P:alkaloid biosynthetic process"/>
    <property type="evidence" value="ECO:0007669"/>
    <property type="project" value="UniProtKB-ARBA"/>
</dbReference>
<dbReference type="PROSITE" id="PS00653">
    <property type="entry name" value="GLYCOSYL_HYDROL_F1_2"/>
    <property type="match status" value="2"/>
</dbReference>
<dbReference type="InterPro" id="IPR017853">
    <property type="entry name" value="GH"/>
</dbReference>
<dbReference type="InterPro" id="IPR010625">
    <property type="entry name" value="CHCH"/>
</dbReference>
<evidence type="ECO:0000256" key="2">
    <source>
        <dbReference type="ARBA" id="ARBA00022737"/>
    </source>
</evidence>
<evidence type="ECO:0000256" key="5">
    <source>
        <dbReference type="ARBA" id="ARBA00023295"/>
    </source>
</evidence>
<feature type="repeat" description="PPR" evidence="6">
    <location>
        <begin position="326"/>
        <end position="356"/>
    </location>
</feature>
<evidence type="ECO:0000313" key="10">
    <source>
        <dbReference type="Proteomes" id="UP001161247"/>
    </source>
</evidence>
<evidence type="ECO:0000256" key="3">
    <source>
        <dbReference type="ARBA" id="ARBA00022801"/>
    </source>
</evidence>
<comment type="similarity">
    <text evidence="1">Belongs to the glycosyl hydrolase 1 family.</text>
</comment>
<name>A0AAV1D8L1_OLDCO</name>
<evidence type="ECO:0000256" key="7">
    <source>
        <dbReference type="SAM" id="MobiDB-lite"/>
    </source>
</evidence>
<evidence type="ECO:0000256" key="1">
    <source>
        <dbReference type="ARBA" id="ARBA00010838"/>
    </source>
</evidence>
<dbReference type="PANTHER" id="PTHR10353">
    <property type="entry name" value="GLYCOSYL HYDROLASE"/>
    <property type="match status" value="1"/>
</dbReference>
<keyword evidence="4" id="KW-1015">Disulfide bond</keyword>
<dbReference type="FunFam" id="3.20.20.80:FF:000020">
    <property type="entry name" value="Beta-glucosidase 12"/>
    <property type="match status" value="2"/>
</dbReference>
<dbReference type="Pfam" id="PF13041">
    <property type="entry name" value="PPR_2"/>
    <property type="match status" value="1"/>
</dbReference>
<dbReference type="InterPro" id="IPR033132">
    <property type="entry name" value="GH_1_N_CS"/>
</dbReference>
<dbReference type="EMBL" id="OX459121">
    <property type="protein sequence ID" value="CAI9104135.1"/>
    <property type="molecule type" value="Genomic_DNA"/>
</dbReference>
<feature type="compositionally biased region" description="Low complexity" evidence="7">
    <location>
        <begin position="7"/>
        <end position="20"/>
    </location>
</feature>
<dbReference type="PROSITE" id="PS51375">
    <property type="entry name" value="PPR"/>
    <property type="match status" value="3"/>
</dbReference>
<evidence type="ECO:0000313" key="9">
    <source>
        <dbReference type="EMBL" id="CAI9104135.1"/>
    </source>
</evidence>
<feature type="repeat" description="PPR" evidence="6">
    <location>
        <begin position="295"/>
        <end position="325"/>
    </location>
</feature>